<dbReference type="InParanoid" id="A0A316VF02"/>
<dbReference type="RefSeq" id="XP_025355940.1">
    <property type="nucleotide sequence ID" value="XM_025502363.1"/>
</dbReference>
<organism evidence="9 10">
    <name type="scientific">Meira miltonrushii</name>
    <dbReference type="NCBI Taxonomy" id="1280837"/>
    <lineage>
        <taxon>Eukaryota</taxon>
        <taxon>Fungi</taxon>
        <taxon>Dikarya</taxon>
        <taxon>Basidiomycota</taxon>
        <taxon>Ustilaginomycotina</taxon>
        <taxon>Exobasidiomycetes</taxon>
        <taxon>Exobasidiales</taxon>
        <taxon>Brachybasidiaceae</taxon>
        <taxon>Meira</taxon>
    </lineage>
</organism>
<dbReference type="GO" id="GO:0005763">
    <property type="term" value="C:mitochondrial small ribosomal subunit"/>
    <property type="evidence" value="ECO:0007669"/>
    <property type="project" value="TreeGrafter"/>
</dbReference>
<dbReference type="Proteomes" id="UP000245771">
    <property type="component" value="Unassembled WGS sequence"/>
</dbReference>
<keyword evidence="6" id="KW-0687">Ribonucleoprotein</keyword>
<evidence type="ECO:0000256" key="2">
    <source>
        <dbReference type="ARBA" id="ARBA00009863"/>
    </source>
</evidence>
<evidence type="ECO:0000256" key="3">
    <source>
        <dbReference type="ARBA" id="ARBA00022946"/>
    </source>
</evidence>
<reference evidence="9 10" key="1">
    <citation type="journal article" date="2018" name="Mol. Biol. Evol.">
        <title>Broad Genomic Sampling Reveals a Smut Pathogenic Ancestry of the Fungal Clade Ustilaginomycotina.</title>
        <authorList>
            <person name="Kijpornyongpan T."/>
            <person name="Mondo S.J."/>
            <person name="Barry K."/>
            <person name="Sandor L."/>
            <person name="Lee J."/>
            <person name="Lipzen A."/>
            <person name="Pangilinan J."/>
            <person name="LaButti K."/>
            <person name="Hainaut M."/>
            <person name="Henrissat B."/>
            <person name="Grigoriev I.V."/>
            <person name="Spatafora J.W."/>
            <person name="Aime M.C."/>
        </authorList>
    </citation>
    <scope>NUCLEOTIDE SEQUENCE [LARGE SCALE GENOMIC DNA]</scope>
    <source>
        <strain evidence="9 10">MCA 3882</strain>
    </source>
</reference>
<dbReference type="Pfam" id="PF10236">
    <property type="entry name" value="DAP3"/>
    <property type="match status" value="1"/>
</dbReference>
<keyword evidence="4" id="KW-0689">Ribosomal protein</keyword>
<evidence type="ECO:0000256" key="4">
    <source>
        <dbReference type="ARBA" id="ARBA00022980"/>
    </source>
</evidence>
<evidence type="ECO:0000313" key="9">
    <source>
        <dbReference type="EMBL" id="PWN35638.1"/>
    </source>
</evidence>
<dbReference type="STRING" id="1280837.A0A316VF02"/>
<dbReference type="OrthoDB" id="274828at2759"/>
<evidence type="ECO:0000256" key="1">
    <source>
        <dbReference type="ARBA" id="ARBA00004173"/>
    </source>
</evidence>
<evidence type="ECO:0000256" key="5">
    <source>
        <dbReference type="ARBA" id="ARBA00023128"/>
    </source>
</evidence>
<feature type="compositionally biased region" description="Low complexity" evidence="8">
    <location>
        <begin position="85"/>
        <end position="94"/>
    </location>
</feature>
<comment type="subcellular location">
    <subcellularLocation>
        <location evidence="1">Mitochondrion</location>
    </subcellularLocation>
</comment>
<name>A0A316VF02_9BASI</name>
<dbReference type="GO" id="GO:0003735">
    <property type="term" value="F:structural constituent of ribosome"/>
    <property type="evidence" value="ECO:0007669"/>
    <property type="project" value="TreeGrafter"/>
</dbReference>
<keyword evidence="10" id="KW-1185">Reference proteome</keyword>
<dbReference type="GeneID" id="37024144"/>
<keyword evidence="3" id="KW-0809">Transit peptide</keyword>
<accession>A0A316VF02</accession>
<evidence type="ECO:0000256" key="7">
    <source>
        <dbReference type="ARBA" id="ARBA00035140"/>
    </source>
</evidence>
<evidence type="ECO:0000256" key="8">
    <source>
        <dbReference type="SAM" id="MobiDB-lite"/>
    </source>
</evidence>
<evidence type="ECO:0000313" key="10">
    <source>
        <dbReference type="Proteomes" id="UP000245771"/>
    </source>
</evidence>
<feature type="region of interest" description="Disordered" evidence="8">
    <location>
        <begin position="33"/>
        <end position="97"/>
    </location>
</feature>
<keyword evidence="5" id="KW-0496">Mitochondrion</keyword>
<gene>
    <name evidence="9" type="ORF">FA14DRAFT_44956</name>
</gene>
<evidence type="ECO:0000256" key="6">
    <source>
        <dbReference type="ARBA" id="ARBA00023274"/>
    </source>
</evidence>
<sequence length="484" mass="52784">MATQRGTISLAFNVSGLLGREAGPSRMTLATRAPFSTSATVGAVQKKKVAPAQKKKSASVVRKTPKSADAASTKRKGARSGGSGASDPSALGLSRDSPFAQPKAEMSELPEFLPEMITAKDAYKVVAWSKRTWDALQFQQFGLPKSLAKQFGSESRPRTLIRPLTLEVLDMLDNARSKPSSPAEVNTVLNAPLGYGISTLMLQAFSYALESSWLVIYLPKSLTFVDSSSPYAYSEKHKVYLQPELTQHILQRILSVNKDHLSKITLEDGPFTLDDRGGKIEKGANLVSVIQQGLQKDTSPDALQTVFEITMRTIVQQRSVPVLLAADGAQGLFSKSLYRDPDYRQLESYELAVPRTLQASLRTTGTGSFGGIQLGKSLTAMSLSNTKWPIPDEMRFALPGLNADLHPYAKLNDEMLSIVKECQLNVWDMSNAVLTRKEAGALFDVARKEGRMWSTPNDESFMSRLVESGGSVGTFQRGLRGSLL</sequence>
<dbReference type="PANTHER" id="PTHR12810">
    <property type="entry name" value="MITOCHONDRIAL 28S RIBOSOMAL PROTEIN S29"/>
    <property type="match status" value="1"/>
</dbReference>
<dbReference type="AlphaFoldDB" id="A0A316VF02"/>
<dbReference type="PANTHER" id="PTHR12810:SF0">
    <property type="entry name" value="SMALL RIBOSOMAL SUBUNIT PROTEIN MS29"/>
    <property type="match status" value="1"/>
</dbReference>
<protein>
    <recommendedName>
        <fullName evidence="7">Small ribosomal subunit protein mS29</fullName>
    </recommendedName>
</protein>
<dbReference type="InterPro" id="IPR019368">
    <property type="entry name" value="Ribosomal_mS29"/>
</dbReference>
<dbReference type="EMBL" id="KZ819603">
    <property type="protein sequence ID" value="PWN35638.1"/>
    <property type="molecule type" value="Genomic_DNA"/>
</dbReference>
<feature type="compositionally biased region" description="Basic residues" evidence="8">
    <location>
        <begin position="45"/>
        <end position="57"/>
    </location>
</feature>
<proteinExistence type="inferred from homology"/>
<comment type="similarity">
    <text evidence="2">Belongs to the mitochondrion-specific ribosomal protein mS29 family.</text>
</comment>